<name>A0A6C0IM28_9ZZZZ</name>
<organism evidence="1">
    <name type="scientific">viral metagenome</name>
    <dbReference type="NCBI Taxonomy" id="1070528"/>
    <lineage>
        <taxon>unclassified sequences</taxon>
        <taxon>metagenomes</taxon>
        <taxon>organismal metagenomes</taxon>
    </lineage>
</organism>
<dbReference type="AlphaFoldDB" id="A0A6C0IM28"/>
<accession>A0A6C0IM28</accession>
<dbReference type="EMBL" id="MN740217">
    <property type="protein sequence ID" value="QHT94234.1"/>
    <property type="molecule type" value="Genomic_DNA"/>
</dbReference>
<sequence length="127" mass="13834">MVVLSNRQTNAKKTDSGDAMTRKLLRSAWNNENAVGVINGNSRVVTPFRAVNNSGDFLSRKDYICDGPNQLKSAKPGLAGRMGSILSNCDGSGVEAASTNVKFVADSSDYIRYKKQRAVVRNYDDVK</sequence>
<evidence type="ECO:0000313" key="1">
    <source>
        <dbReference type="EMBL" id="QHT94234.1"/>
    </source>
</evidence>
<protein>
    <submittedName>
        <fullName evidence="1">Uncharacterized protein</fullName>
    </submittedName>
</protein>
<proteinExistence type="predicted"/>
<reference evidence="1" key="1">
    <citation type="journal article" date="2020" name="Nature">
        <title>Giant virus diversity and host interactions through global metagenomics.</title>
        <authorList>
            <person name="Schulz F."/>
            <person name="Roux S."/>
            <person name="Paez-Espino D."/>
            <person name="Jungbluth S."/>
            <person name="Walsh D.A."/>
            <person name="Denef V.J."/>
            <person name="McMahon K.D."/>
            <person name="Konstantinidis K.T."/>
            <person name="Eloe-Fadrosh E.A."/>
            <person name="Kyrpides N.C."/>
            <person name="Woyke T."/>
        </authorList>
    </citation>
    <scope>NUCLEOTIDE SEQUENCE</scope>
    <source>
        <strain evidence="1">GVMAG-M-3300024258-28</strain>
    </source>
</reference>